<keyword evidence="4" id="KW-0862">Zinc</keyword>
<evidence type="ECO:0000256" key="2">
    <source>
        <dbReference type="ARBA" id="ARBA00022679"/>
    </source>
</evidence>
<sequence>MPIAPFDNRKIIITCAVTGGSKFNRAHPDFPITPQEIADSAIEAARAGAAIVHIHVRDPATAAATYDVELFKEVSDRIRQSSVDVILNLTCGGNARFVPDPEDESRAARGTTVAPPEIRYAHIEECRPDIASLDVTTSNQGDGGDEYVYLNTPRTLRAMAKRFKELGVKPEIEVFEGGDIGFAHQLIAEGLITGDPIFQFVLGVKWNAPATPDTVAYMKGLLPEGAHWGALGTGRNQYPVAAQSVLLGGNIRVGLEDNLYLRRGVFATNKQLVERARELIDILGHEPATPKEARAILGLCANERPLTLRAASE</sequence>
<name>A0ABY8DMP0_9HYPH</name>
<dbReference type="EMBL" id="CP120375">
    <property type="protein sequence ID" value="WEX91597.1"/>
    <property type="molecule type" value="Genomic_DNA"/>
</dbReference>
<evidence type="ECO:0000256" key="3">
    <source>
        <dbReference type="ARBA" id="ARBA00022723"/>
    </source>
</evidence>
<evidence type="ECO:0000313" key="5">
    <source>
        <dbReference type="EMBL" id="WEX91597.1"/>
    </source>
</evidence>
<proteinExistence type="predicted"/>
<dbReference type="RefSeq" id="WP_280663555.1">
    <property type="nucleotide sequence ID" value="NZ_CP120375.1"/>
</dbReference>
<protein>
    <submittedName>
        <fullName evidence="5">3-keto-5-aminohexanoate cleavage protein</fullName>
    </submittedName>
</protein>
<comment type="cofactor">
    <cofactor evidence="1">
        <name>Zn(2+)</name>
        <dbReference type="ChEBI" id="CHEBI:29105"/>
    </cofactor>
</comment>
<gene>
    <name evidence="5" type="ORF">PZN02_005857</name>
</gene>
<keyword evidence="6" id="KW-1185">Reference proteome</keyword>
<organism evidence="5 6">
    <name type="scientific">Sinorhizobium garamanticum</name>
    <dbReference type="NCBI Taxonomy" id="680247"/>
    <lineage>
        <taxon>Bacteria</taxon>
        <taxon>Pseudomonadati</taxon>
        <taxon>Pseudomonadota</taxon>
        <taxon>Alphaproteobacteria</taxon>
        <taxon>Hyphomicrobiales</taxon>
        <taxon>Rhizobiaceae</taxon>
        <taxon>Sinorhizobium/Ensifer group</taxon>
        <taxon>Sinorhizobium</taxon>
    </lineage>
</organism>
<dbReference type="InterPro" id="IPR013785">
    <property type="entry name" value="Aldolase_TIM"/>
</dbReference>
<dbReference type="Pfam" id="PF05853">
    <property type="entry name" value="BKACE"/>
    <property type="match status" value="1"/>
</dbReference>
<keyword evidence="5" id="KW-0614">Plasmid</keyword>
<dbReference type="PANTHER" id="PTHR37418:SF2">
    <property type="entry name" value="3-KETO-5-AMINOHEXANOATE CLEAVAGE ENZYME"/>
    <property type="match status" value="1"/>
</dbReference>
<keyword evidence="3" id="KW-0479">Metal-binding</keyword>
<geneLocation type="plasmid" evidence="5 6">
    <name>unnamed</name>
</geneLocation>
<dbReference type="PANTHER" id="PTHR37418">
    <property type="entry name" value="3-KETO-5-AMINOHEXANOATE CLEAVAGE ENZYME-RELATED"/>
    <property type="match status" value="1"/>
</dbReference>
<evidence type="ECO:0000313" key="6">
    <source>
        <dbReference type="Proteomes" id="UP001229355"/>
    </source>
</evidence>
<evidence type="ECO:0000256" key="4">
    <source>
        <dbReference type="ARBA" id="ARBA00022833"/>
    </source>
</evidence>
<keyword evidence="2" id="KW-0808">Transferase</keyword>
<evidence type="ECO:0000256" key="1">
    <source>
        <dbReference type="ARBA" id="ARBA00001947"/>
    </source>
</evidence>
<reference evidence="5 6" key="1">
    <citation type="submission" date="2023-03" db="EMBL/GenBank/DDBJ databases">
        <authorList>
            <person name="Kaur S."/>
            <person name="Espinosa-Saiz D."/>
            <person name="Velazquez E."/>
            <person name="Menendez E."/>
            <person name="diCenzo G.C."/>
        </authorList>
    </citation>
    <scope>NUCLEOTIDE SEQUENCE [LARGE SCALE GENOMIC DNA]</scope>
    <source>
        <strain evidence="5 6">LMG 24692</strain>
        <plasmid evidence="5 6">unnamed</plasmid>
    </source>
</reference>
<accession>A0ABY8DMP0</accession>
<dbReference type="InterPro" id="IPR008567">
    <property type="entry name" value="BKACE"/>
</dbReference>
<dbReference type="Gene3D" id="3.20.20.70">
    <property type="entry name" value="Aldolase class I"/>
    <property type="match status" value="1"/>
</dbReference>
<dbReference type="Proteomes" id="UP001229355">
    <property type="component" value="Plasmid unnamed"/>
</dbReference>